<dbReference type="EMBL" id="QCYK01000001">
    <property type="protein sequence ID" value="PUZ28770.1"/>
    <property type="molecule type" value="Genomic_DNA"/>
</dbReference>
<dbReference type="InterPro" id="IPR006016">
    <property type="entry name" value="UspA"/>
</dbReference>
<dbReference type="Gene3D" id="3.40.50.620">
    <property type="entry name" value="HUPs"/>
    <property type="match status" value="2"/>
</dbReference>
<dbReference type="InterPro" id="IPR006015">
    <property type="entry name" value="Universal_stress_UspA"/>
</dbReference>
<sequence length="277" mass="31106">MKTILVPTDFSDTAYNAARYALHLARQVGTTRVVLYHAYELIVPVPDVPDPIPVIDPEDLKQSSETGLSLMRSRLQADLPEGVTLLTRSENQLLQAYIDQVAKEEQADLIVMGITGGSGVEEMLLGSNALDVMKETHTPLIIVPGEASFREINTVVFACDFRKVTENTPIQPLKLLLDAFRARLFVVNVDHEKRHFTADTPFETLVMDTLLADYTPEYRFVENESVVEGILTFADQEKADIIITVPRQHGFLAGLFHRSRTRQLAFHSHIPLLVIRE</sequence>
<dbReference type="RefSeq" id="WP_108685409.1">
    <property type="nucleotide sequence ID" value="NZ_QCYK01000001.1"/>
</dbReference>
<dbReference type="PANTHER" id="PTHR46268:SF22">
    <property type="entry name" value="SENSOR PROTEIN KDPD-RELATED"/>
    <property type="match status" value="1"/>
</dbReference>
<accession>A0A2T7BMA9</accession>
<evidence type="ECO:0000313" key="3">
    <source>
        <dbReference type="EMBL" id="PUZ28770.1"/>
    </source>
</evidence>
<dbReference type="OrthoDB" id="9788959at2"/>
<evidence type="ECO:0000259" key="2">
    <source>
        <dbReference type="Pfam" id="PF00582"/>
    </source>
</evidence>
<dbReference type="Proteomes" id="UP000244450">
    <property type="component" value="Unassembled WGS sequence"/>
</dbReference>
<dbReference type="Pfam" id="PF00582">
    <property type="entry name" value="Usp"/>
    <property type="match status" value="2"/>
</dbReference>
<feature type="domain" description="UspA" evidence="2">
    <location>
        <begin position="215"/>
        <end position="276"/>
    </location>
</feature>
<dbReference type="PRINTS" id="PR01438">
    <property type="entry name" value="UNVRSLSTRESS"/>
</dbReference>
<evidence type="ECO:0000256" key="1">
    <source>
        <dbReference type="ARBA" id="ARBA00008791"/>
    </source>
</evidence>
<feature type="domain" description="UspA" evidence="2">
    <location>
        <begin position="1"/>
        <end position="144"/>
    </location>
</feature>
<dbReference type="AlphaFoldDB" id="A0A2T7BMA9"/>
<protein>
    <recommendedName>
        <fullName evidence="2">UspA domain-containing protein</fullName>
    </recommendedName>
</protein>
<dbReference type="InterPro" id="IPR014729">
    <property type="entry name" value="Rossmann-like_a/b/a_fold"/>
</dbReference>
<keyword evidence="4" id="KW-1185">Reference proteome</keyword>
<comment type="similarity">
    <text evidence="1">Belongs to the universal stress protein A family.</text>
</comment>
<dbReference type="CDD" id="cd00293">
    <property type="entry name" value="USP-like"/>
    <property type="match status" value="1"/>
</dbReference>
<name>A0A2T7BMA9_9BACT</name>
<organism evidence="3 4">
    <name type="scientific">Chitinophaga parva</name>
    <dbReference type="NCBI Taxonomy" id="2169414"/>
    <lineage>
        <taxon>Bacteria</taxon>
        <taxon>Pseudomonadati</taxon>
        <taxon>Bacteroidota</taxon>
        <taxon>Chitinophagia</taxon>
        <taxon>Chitinophagales</taxon>
        <taxon>Chitinophagaceae</taxon>
        <taxon>Chitinophaga</taxon>
    </lineage>
</organism>
<dbReference type="PANTHER" id="PTHR46268">
    <property type="entry name" value="STRESS RESPONSE PROTEIN NHAX"/>
    <property type="match status" value="1"/>
</dbReference>
<proteinExistence type="inferred from homology"/>
<comment type="caution">
    <text evidence="3">The sequence shown here is derived from an EMBL/GenBank/DDBJ whole genome shotgun (WGS) entry which is preliminary data.</text>
</comment>
<reference evidence="3 4" key="1">
    <citation type="submission" date="2018-04" db="EMBL/GenBank/DDBJ databases">
        <title>Chitinophaga fuyangensis sp. nov., isolated from soil in a chemical factory.</title>
        <authorList>
            <person name="Chen K."/>
        </authorList>
    </citation>
    <scope>NUCLEOTIDE SEQUENCE [LARGE SCALE GENOMIC DNA]</scope>
    <source>
        <strain evidence="3 4">LY-1</strain>
    </source>
</reference>
<gene>
    <name evidence="3" type="ORF">DCC81_04600</name>
</gene>
<dbReference type="SUPFAM" id="SSF52402">
    <property type="entry name" value="Adenine nucleotide alpha hydrolases-like"/>
    <property type="match status" value="2"/>
</dbReference>
<evidence type="ECO:0000313" key="4">
    <source>
        <dbReference type="Proteomes" id="UP000244450"/>
    </source>
</evidence>